<dbReference type="RefSeq" id="XP_007833296.1">
    <property type="nucleotide sequence ID" value="XM_007835105.1"/>
</dbReference>
<sequence length="609" mass="68636">MHSQLSDFSWAEIVAASVPALPELGFISYTIVTLGETPTMDIKFYLEATLHYAFSSTIEIYSFELRPPDPEDPIPENVDIGLTTGPGQALDQLKGWLEQCNTSHEGCIARIAHDKSPSQYPTRLVDVGTDVDPCIRLCITKNSPIQGPYLTLSHCWGKIPTIKLLSENVANMEKEIPYSALTKTFREAVIVTRNLGVRYIWIDSLCIIQNSTDDWRSEGLQMAQVYTNSYLNIAAAHSTDGHGGLFVSRDPARIQPIHIKTDWVGIGKRKLFLRDEKFWCRAVDQAPLHRRGWVLQERTLAERTVHFCTDQIFWECSDGTYSESFPSGPVYGSVFGLSSRIRFPPDDVGLHNINTWAESAWRTTLQVYSQCAITQPDDKLVAVAGIAQRLQAATGWHYIAGLWRESIPNNLHWQVLSPKEASRPENYRAPSWSWAALDAAIAPQLQIIQRPETSLKDWHVQTVTESPFSQVTDAYLRLQWTRLYAATLECDKQGICSVTLDNEVVLETTAHTEPEAITKDLGSGSFHLDTLPPPGVYTVFILPLGQDYFSTFMVSLVLTPVTGDSCGLYRRFGVHEARSISVIRFLTYENKIDQSKWYEDAEDRTIRLI</sequence>
<dbReference type="HOGENOM" id="CLU_002639_5_3_1"/>
<dbReference type="Proteomes" id="UP000030651">
    <property type="component" value="Unassembled WGS sequence"/>
</dbReference>
<reference evidence="3" key="1">
    <citation type="journal article" date="2015" name="BMC Genomics">
        <title>Genomic and transcriptomic analysis of the endophytic fungus Pestalotiopsis fici reveals its lifestyle and high potential for synthesis of natural products.</title>
        <authorList>
            <person name="Wang X."/>
            <person name="Zhang X."/>
            <person name="Liu L."/>
            <person name="Xiang M."/>
            <person name="Wang W."/>
            <person name="Sun X."/>
            <person name="Che Y."/>
            <person name="Guo L."/>
            <person name="Liu G."/>
            <person name="Guo L."/>
            <person name="Wang C."/>
            <person name="Yin W.B."/>
            <person name="Stadler M."/>
            <person name="Zhang X."/>
            <person name="Liu X."/>
        </authorList>
    </citation>
    <scope>NUCLEOTIDE SEQUENCE [LARGE SCALE GENOMIC DNA]</scope>
    <source>
        <strain evidence="3">W106-1 / CGMCC3.15140</strain>
    </source>
</reference>
<dbReference type="InterPro" id="IPR010730">
    <property type="entry name" value="HET"/>
</dbReference>
<dbReference type="PANTHER" id="PTHR33112:SF10">
    <property type="entry name" value="TOL"/>
    <property type="match status" value="1"/>
</dbReference>
<dbReference type="EMBL" id="KI912112">
    <property type="protein sequence ID" value="ETS81522.1"/>
    <property type="molecule type" value="Genomic_DNA"/>
</dbReference>
<dbReference type="KEGG" id="pfy:PFICI_06524"/>
<dbReference type="PANTHER" id="PTHR33112">
    <property type="entry name" value="DOMAIN PROTEIN, PUTATIVE-RELATED"/>
    <property type="match status" value="1"/>
</dbReference>
<organism evidence="2 3">
    <name type="scientific">Pestalotiopsis fici (strain W106-1 / CGMCC3.15140)</name>
    <dbReference type="NCBI Taxonomy" id="1229662"/>
    <lineage>
        <taxon>Eukaryota</taxon>
        <taxon>Fungi</taxon>
        <taxon>Dikarya</taxon>
        <taxon>Ascomycota</taxon>
        <taxon>Pezizomycotina</taxon>
        <taxon>Sordariomycetes</taxon>
        <taxon>Xylariomycetidae</taxon>
        <taxon>Amphisphaeriales</taxon>
        <taxon>Sporocadaceae</taxon>
        <taxon>Pestalotiopsis</taxon>
    </lineage>
</organism>
<evidence type="ECO:0000313" key="3">
    <source>
        <dbReference type="Proteomes" id="UP000030651"/>
    </source>
</evidence>
<protein>
    <recommendedName>
        <fullName evidence="1">Heterokaryon incompatibility domain-containing protein</fullName>
    </recommendedName>
</protein>
<gene>
    <name evidence="2" type="ORF">PFICI_06524</name>
</gene>
<dbReference type="STRING" id="1229662.W3X7Z2"/>
<proteinExistence type="predicted"/>
<name>W3X7Z2_PESFW</name>
<evidence type="ECO:0000259" key="1">
    <source>
        <dbReference type="Pfam" id="PF06985"/>
    </source>
</evidence>
<feature type="domain" description="Heterokaryon incompatibility" evidence="1">
    <location>
        <begin position="149"/>
        <end position="297"/>
    </location>
</feature>
<dbReference type="Pfam" id="PF06985">
    <property type="entry name" value="HET"/>
    <property type="match status" value="1"/>
</dbReference>
<accession>W3X7Z2</accession>
<dbReference type="GeneID" id="19271537"/>
<dbReference type="eggNOG" id="ENOG502S8TM">
    <property type="taxonomic scope" value="Eukaryota"/>
</dbReference>
<dbReference type="OrthoDB" id="5362512at2759"/>
<keyword evidence="3" id="KW-1185">Reference proteome</keyword>
<dbReference type="OMA" id="CNTSHEG"/>
<dbReference type="InParanoid" id="W3X7Z2"/>
<dbReference type="AlphaFoldDB" id="W3X7Z2"/>
<evidence type="ECO:0000313" key="2">
    <source>
        <dbReference type="EMBL" id="ETS81522.1"/>
    </source>
</evidence>